<dbReference type="AlphaFoldDB" id="B1Y4C0"/>
<sequence>MQMIDVAISLALVYMMMAGLVSGLQEMLASALQWRGLYLKRGIESILQGAAAGSAQGPGLADVIYEHPSIKALSDTRRKRLPAYIAASTFAVALADELVRITDTKQKLFRGLPDAIERLPESALKRQLGVLVDRAEGSPQALQAAIEAHFNEVMDRVSGWYKRRAQLAGFALALLVSMLMNVDSIAIAGYLKRNPAESQRIVEQWAIPALAQGTPAAAGAGVGAAAASGVDAAVVAEQIRAVVKARNEVRELQLPMGWNWQVDDQARTTAIDFTGFHWTTPIGWVITALAALLGAPFWFDLISRLLPLRGSGKPPAVVQPAVQSGSGSAPV</sequence>
<dbReference type="eggNOG" id="ENOG502ZAQR">
    <property type="taxonomic scope" value="Bacteria"/>
</dbReference>
<dbReference type="KEGG" id="lch:Lcho_3567"/>
<keyword evidence="1" id="KW-0472">Membrane</keyword>
<reference evidence="2 3" key="1">
    <citation type="submission" date="2008-03" db="EMBL/GenBank/DDBJ databases">
        <title>Complete sequence of Leptothrix cholodnii SP-6.</title>
        <authorList>
            <consortium name="US DOE Joint Genome Institute"/>
            <person name="Copeland A."/>
            <person name="Lucas S."/>
            <person name="Lapidus A."/>
            <person name="Glavina del Rio T."/>
            <person name="Dalin E."/>
            <person name="Tice H."/>
            <person name="Bruce D."/>
            <person name="Goodwin L."/>
            <person name="Pitluck S."/>
            <person name="Chertkov O."/>
            <person name="Brettin T."/>
            <person name="Detter J.C."/>
            <person name="Han C."/>
            <person name="Kuske C.R."/>
            <person name="Schmutz J."/>
            <person name="Larimer F."/>
            <person name="Land M."/>
            <person name="Hauser L."/>
            <person name="Kyrpides N."/>
            <person name="Lykidis A."/>
            <person name="Emerson D."/>
            <person name="Richardson P."/>
        </authorList>
    </citation>
    <scope>NUCLEOTIDE SEQUENCE [LARGE SCALE GENOMIC DNA]</scope>
    <source>
        <strain evidence="3">ATCC 51168 / LMG 8142 / SP-6</strain>
    </source>
</reference>
<feature type="transmembrane region" description="Helical" evidence="1">
    <location>
        <begin position="167"/>
        <end position="191"/>
    </location>
</feature>
<name>B1Y4C0_LEPCP</name>
<dbReference type="EMBL" id="CP001013">
    <property type="protein sequence ID" value="ACB35821.1"/>
    <property type="molecule type" value="Genomic_DNA"/>
</dbReference>
<accession>B1Y4C0</accession>
<dbReference type="STRING" id="395495.Lcho_3567"/>
<keyword evidence="1" id="KW-1133">Transmembrane helix</keyword>
<proteinExistence type="predicted"/>
<keyword evidence="1" id="KW-0812">Transmembrane</keyword>
<protein>
    <submittedName>
        <fullName evidence="2">Uncharacterized protein</fullName>
    </submittedName>
</protein>
<keyword evidence="3" id="KW-1185">Reference proteome</keyword>
<dbReference type="Proteomes" id="UP000001693">
    <property type="component" value="Chromosome"/>
</dbReference>
<gene>
    <name evidence="2" type="ordered locus">Lcho_3567</name>
</gene>
<dbReference type="OrthoDB" id="6286374at2"/>
<evidence type="ECO:0000256" key="1">
    <source>
        <dbReference type="SAM" id="Phobius"/>
    </source>
</evidence>
<evidence type="ECO:0000313" key="2">
    <source>
        <dbReference type="EMBL" id="ACB35821.1"/>
    </source>
</evidence>
<dbReference type="RefSeq" id="WP_012348568.1">
    <property type="nucleotide sequence ID" value="NC_010524.1"/>
</dbReference>
<feature type="transmembrane region" description="Helical" evidence="1">
    <location>
        <begin position="282"/>
        <end position="299"/>
    </location>
</feature>
<evidence type="ECO:0000313" key="3">
    <source>
        <dbReference type="Proteomes" id="UP000001693"/>
    </source>
</evidence>
<organism evidence="2 3">
    <name type="scientific">Leptothrix cholodnii (strain ATCC 51168 / LMG 8142 / SP-6)</name>
    <name type="common">Leptothrix discophora (strain SP-6)</name>
    <dbReference type="NCBI Taxonomy" id="395495"/>
    <lineage>
        <taxon>Bacteria</taxon>
        <taxon>Pseudomonadati</taxon>
        <taxon>Pseudomonadota</taxon>
        <taxon>Betaproteobacteria</taxon>
        <taxon>Burkholderiales</taxon>
        <taxon>Sphaerotilaceae</taxon>
        <taxon>Leptothrix</taxon>
    </lineage>
</organism>
<dbReference type="HOGENOM" id="CLU_037944_0_0_4"/>